<dbReference type="EMBL" id="AMZH03001143">
    <property type="protein sequence ID" value="RRT80437.1"/>
    <property type="molecule type" value="Genomic_DNA"/>
</dbReference>
<gene>
    <name evidence="1" type="ORF">B296_00007515</name>
</gene>
<proteinExistence type="predicted"/>
<evidence type="ECO:0000313" key="1">
    <source>
        <dbReference type="EMBL" id="RRT80437.1"/>
    </source>
</evidence>
<sequence length="104" mass="11839">MTTFHCFLLNLPMSRGAEKSIASSWKERTFTTLLWRAYAPTRSIWRYPLNPQNLCSWGVATHGYTTSFDPYPRVGTKGEGPLGTHPYLSRRPLEGVLILLLLLI</sequence>
<dbReference type="Proteomes" id="UP000287651">
    <property type="component" value="Unassembled WGS sequence"/>
</dbReference>
<organism evidence="1 2">
    <name type="scientific">Ensete ventricosum</name>
    <name type="common">Abyssinian banana</name>
    <name type="synonym">Musa ensete</name>
    <dbReference type="NCBI Taxonomy" id="4639"/>
    <lineage>
        <taxon>Eukaryota</taxon>
        <taxon>Viridiplantae</taxon>
        <taxon>Streptophyta</taxon>
        <taxon>Embryophyta</taxon>
        <taxon>Tracheophyta</taxon>
        <taxon>Spermatophyta</taxon>
        <taxon>Magnoliopsida</taxon>
        <taxon>Liliopsida</taxon>
        <taxon>Zingiberales</taxon>
        <taxon>Musaceae</taxon>
        <taxon>Ensete</taxon>
    </lineage>
</organism>
<dbReference type="AlphaFoldDB" id="A0A427AWD7"/>
<evidence type="ECO:0000313" key="2">
    <source>
        <dbReference type="Proteomes" id="UP000287651"/>
    </source>
</evidence>
<reference evidence="1 2" key="1">
    <citation type="journal article" date="2014" name="Agronomy (Basel)">
        <title>A Draft Genome Sequence for Ensete ventricosum, the Drought-Tolerant Tree Against Hunger.</title>
        <authorList>
            <person name="Harrison J."/>
            <person name="Moore K.A."/>
            <person name="Paszkiewicz K."/>
            <person name="Jones T."/>
            <person name="Grant M."/>
            <person name="Ambacheew D."/>
            <person name="Muzemil S."/>
            <person name="Studholme D.J."/>
        </authorList>
    </citation>
    <scope>NUCLEOTIDE SEQUENCE [LARGE SCALE GENOMIC DNA]</scope>
</reference>
<protein>
    <submittedName>
        <fullName evidence="1">Uncharacterized protein</fullName>
    </submittedName>
</protein>
<comment type="caution">
    <text evidence="1">The sequence shown here is derived from an EMBL/GenBank/DDBJ whole genome shotgun (WGS) entry which is preliminary data.</text>
</comment>
<accession>A0A427AWD7</accession>
<name>A0A427AWD7_ENSVE</name>